<dbReference type="InterPro" id="IPR003812">
    <property type="entry name" value="Fido"/>
</dbReference>
<feature type="domain" description="Fido" evidence="1">
    <location>
        <begin position="141"/>
        <end position="288"/>
    </location>
</feature>
<proteinExistence type="predicted"/>
<protein>
    <submittedName>
        <fullName evidence="2">Fic family protein</fullName>
    </submittedName>
</protein>
<evidence type="ECO:0000313" key="3">
    <source>
        <dbReference type="Proteomes" id="UP000241118"/>
    </source>
</evidence>
<dbReference type="PROSITE" id="PS51459">
    <property type="entry name" value="FIDO"/>
    <property type="match status" value="1"/>
</dbReference>
<comment type="caution">
    <text evidence="2">The sequence shown here is derived from an EMBL/GenBank/DDBJ whole genome shotgun (WGS) entry which is preliminary data.</text>
</comment>
<dbReference type="Proteomes" id="UP000241118">
    <property type="component" value="Unassembled WGS sequence"/>
</dbReference>
<dbReference type="InterPro" id="IPR036597">
    <property type="entry name" value="Fido-like_dom_sf"/>
</dbReference>
<dbReference type="Pfam" id="PF02661">
    <property type="entry name" value="Fic"/>
    <property type="match status" value="1"/>
</dbReference>
<dbReference type="SUPFAM" id="SSF140931">
    <property type="entry name" value="Fic-like"/>
    <property type="match status" value="1"/>
</dbReference>
<dbReference type="EMBL" id="PYAX01000007">
    <property type="protein sequence ID" value="PSL54118.1"/>
    <property type="molecule type" value="Genomic_DNA"/>
</dbReference>
<sequence>MNYRPLPDGQWSPVPPLPGIPSALRREGAYLPPPLPSDLALPPSTYRRCAEAEHALGRLDEAADRLGVRPALVRSTQVRDANSSAGLSGVAVGLRETFAADLLASQDGPPPTDSAAPSQRVAPFLRACAHGLDRVRAGALVDAELVAEVAAIMTGGTPGRRLQDVLRDAPGRLGVSDERAYLLTATGAHLVALLEQWSTWVREEDEQPRIAKTALAHYQLEVLQPFPTANGHVARTFSTLEMVRSGLVRDQVLPLSVWLDTALAEYQRQIRAVVDTGRVDRWVDFFATAVRDQALAQLRLIEHLEALADDYATRLPRKGRLPLVAAELIGFPVVDHRSLRTRYGITAKAATDLTSRLVELGVLVPWEFLGYRRVFLCRDVLRLLADHPDTTA</sequence>
<dbReference type="AlphaFoldDB" id="A0A2P8I6L6"/>
<dbReference type="RefSeq" id="WP_146173904.1">
    <property type="nucleotide sequence ID" value="NZ_PYAX01000007.1"/>
</dbReference>
<dbReference type="Gene3D" id="1.10.3290.10">
    <property type="entry name" value="Fido-like domain"/>
    <property type="match status" value="1"/>
</dbReference>
<dbReference type="OrthoDB" id="9813719at2"/>
<gene>
    <name evidence="2" type="ORF">B0I31_107172</name>
</gene>
<accession>A0A2P8I6L6</accession>
<evidence type="ECO:0000259" key="1">
    <source>
        <dbReference type="PROSITE" id="PS51459"/>
    </source>
</evidence>
<name>A0A2P8I6L6_SACCR</name>
<evidence type="ECO:0000313" key="2">
    <source>
        <dbReference type="EMBL" id="PSL54118.1"/>
    </source>
</evidence>
<reference evidence="2 3" key="1">
    <citation type="submission" date="2018-03" db="EMBL/GenBank/DDBJ databases">
        <title>Genomic Encyclopedia of Type Strains, Phase III (KMG-III): the genomes of soil and plant-associated and newly described type strains.</title>
        <authorList>
            <person name="Whitman W."/>
        </authorList>
    </citation>
    <scope>NUCLEOTIDE SEQUENCE [LARGE SCALE GENOMIC DNA]</scope>
    <source>
        <strain evidence="2 3">CGMCC 4.7097</strain>
    </source>
</reference>
<organism evidence="2 3">
    <name type="scientific">Saccharothrix carnea</name>
    <dbReference type="NCBI Taxonomy" id="1280637"/>
    <lineage>
        <taxon>Bacteria</taxon>
        <taxon>Bacillati</taxon>
        <taxon>Actinomycetota</taxon>
        <taxon>Actinomycetes</taxon>
        <taxon>Pseudonocardiales</taxon>
        <taxon>Pseudonocardiaceae</taxon>
        <taxon>Saccharothrix</taxon>
    </lineage>
</organism>
<keyword evidence="3" id="KW-1185">Reference proteome</keyword>